<dbReference type="EMBL" id="BMKN01000002">
    <property type="protein sequence ID" value="GGE52690.1"/>
    <property type="molecule type" value="Genomic_DNA"/>
</dbReference>
<dbReference type="InterPro" id="IPR036737">
    <property type="entry name" value="OmpA-like_sf"/>
</dbReference>
<evidence type="ECO:0000256" key="1">
    <source>
        <dbReference type="ARBA" id="ARBA00004442"/>
    </source>
</evidence>
<dbReference type="SUPFAM" id="SSF103088">
    <property type="entry name" value="OmpA-like"/>
    <property type="match status" value="1"/>
</dbReference>
<protein>
    <submittedName>
        <fullName evidence="7">Membrane protein</fullName>
    </submittedName>
</protein>
<dbReference type="InterPro" id="IPR006664">
    <property type="entry name" value="OMP_bac"/>
</dbReference>
<dbReference type="Gene3D" id="3.30.1330.60">
    <property type="entry name" value="OmpA-like domain"/>
    <property type="match status" value="1"/>
</dbReference>
<evidence type="ECO:0000259" key="6">
    <source>
        <dbReference type="PROSITE" id="PS51123"/>
    </source>
</evidence>
<evidence type="ECO:0000313" key="8">
    <source>
        <dbReference type="Proteomes" id="UP000606730"/>
    </source>
</evidence>
<evidence type="ECO:0000256" key="2">
    <source>
        <dbReference type="ARBA" id="ARBA00023136"/>
    </source>
</evidence>
<evidence type="ECO:0000256" key="3">
    <source>
        <dbReference type="ARBA" id="ARBA00023237"/>
    </source>
</evidence>
<dbReference type="InterPro" id="IPR050330">
    <property type="entry name" value="Bact_OuterMem_StrucFunc"/>
</dbReference>
<dbReference type="CDD" id="cd07185">
    <property type="entry name" value="OmpA_C-like"/>
    <property type="match status" value="1"/>
</dbReference>
<evidence type="ECO:0000256" key="5">
    <source>
        <dbReference type="SAM" id="SignalP"/>
    </source>
</evidence>
<evidence type="ECO:0000313" key="7">
    <source>
        <dbReference type="EMBL" id="GGE52690.1"/>
    </source>
</evidence>
<reference evidence="7" key="1">
    <citation type="journal article" date="2014" name="Int. J. Syst. Evol. Microbiol.">
        <title>Complete genome sequence of Corynebacterium casei LMG S-19264T (=DSM 44701T), isolated from a smear-ripened cheese.</title>
        <authorList>
            <consortium name="US DOE Joint Genome Institute (JGI-PGF)"/>
            <person name="Walter F."/>
            <person name="Albersmeier A."/>
            <person name="Kalinowski J."/>
            <person name="Ruckert C."/>
        </authorList>
    </citation>
    <scope>NUCLEOTIDE SEQUENCE</scope>
    <source>
        <strain evidence="7">CGMCC 1.16012</strain>
    </source>
</reference>
<name>A0A917AHV2_9RHOB</name>
<dbReference type="PANTHER" id="PTHR30329:SF21">
    <property type="entry name" value="LIPOPROTEIN YIAD-RELATED"/>
    <property type="match status" value="1"/>
</dbReference>
<accession>A0A917AHV2</accession>
<comment type="subcellular location">
    <subcellularLocation>
        <location evidence="1">Cell outer membrane</location>
    </subcellularLocation>
</comment>
<dbReference type="PROSITE" id="PS51123">
    <property type="entry name" value="OMPA_2"/>
    <property type="match status" value="1"/>
</dbReference>
<dbReference type="Proteomes" id="UP000606730">
    <property type="component" value="Unassembled WGS sequence"/>
</dbReference>
<feature type="domain" description="OmpA-like" evidence="6">
    <location>
        <begin position="195"/>
        <end position="315"/>
    </location>
</feature>
<dbReference type="GO" id="GO:0009279">
    <property type="term" value="C:cell outer membrane"/>
    <property type="evidence" value="ECO:0007669"/>
    <property type="project" value="UniProtKB-SubCell"/>
</dbReference>
<comment type="caution">
    <text evidence="7">The sequence shown here is derived from an EMBL/GenBank/DDBJ whole genome shotgun (WGS) entry which is preliminary data.</text>
</comment>
<dbReference type="InterPro" id="IPR006665">
    <property type="entry name" value="OmpA-like"/>
</dbReference>
<gene>
    <name evidence="7" type="ORF">GCM10011517_20570</name>
</gene>
<keyword evidence="2 4" id="KW-0472">Membrane</keyword>
<evidence type="ECO:0000256" key="4">
    <source>
        <dbReference type="PROSITE-ProRule" id="PRU00473"/>
    </source>
</evidence>
<proteinExistence type="predicted"/>
<sequence>MTLTRWISGLTCLCAAGAVQGMSLEFPATAVSAASEHEALSSYALPIGPAKAENIPTLNVEGQVHLEAWHMDIASATTLQLLAPLRDQLTEAGFEILFECDTQACGGFDFRYGARLLPEPAMHVNLGDFRYLSAVQEAEDGPVHLGLLVSRAGQQGFVHLAQIGKADPITLDAGITASTKSVPTTPVVQTGEIGATLEIAGRVVLDDLAFASGSSKLNEGEYGSLVKLADYLLANPEKQIVLVGHTDAEGGLEGNIALSKKRATSVRTRLVEELGVPSAQVAAEGVGYLVPVASNQTTDGRDLNRRVEAILSTTE</sequence>
<dbReference type="Pfam" id="PF00691">
    <property type="entry name" value="OmpA"/>
    <property type="match status" value="1"/>
</dbReference>
<organism evidence="7 8">
    <name type="scientific">Actibacterium pelagium</name>
    <dbReference type="NCBI Taxonomy" id="2029103"/>
    <lineage>
        <taxon>Bacteria</taxon>
        <taxon>Pseudomonadati</taxon>
        <taxon>Pseudomonadota</taxon>
        <taxon>Alphaproteobacteria</taxon>
        <taxon>Rhodobacterales</taxon>
        <taxon>Roseobacteraceae</taxon>
        <taxon>Actibacterium</taxon>
    </lineage>
</organism>
<dbReference type="PRINTS" id="PR01021">
    <property type="entry name" value="OMPADOMAIN"/>
</dbReference>
<keyword evidence="3" id="KW-0998">Cell outer membrane</keyword>
<dbReference type="AlphaFoldDB" id="A0A917AHV2"/>
<feature type="chain" id="PRO_5037892638" evidence="5">
    <location>
        <begin position="22"/>
        <end position="315"/>
    </location>
</feature>
<keyword evidence="5" id="KW-0732">Signal</keyword>
<keyword evidence="8" id="KW-1185">Reference proteome</keyword>
<reference evidence="7" key="2">
    <citation type="submission" date="2020-09" db="EMBL/GenBank/DDBJ databases">
        <authorList>
            <person name="Sun Q."/>
            <person name="Zhou Y."/>
        </authorList>
    </citation>
    <scope>NUCLEOTIDE SEQUENCE</scope>
    <source>
        <strain evidence="7">CGMCC 1.16012</strain>
    </source>
</reference>
<dbReference type="PANTHER" id="PTHR30329">
    <property type="entry name" value="STATOR ELEMENT OF FLAGELLAR MOTOR COMPLEX"/>
    <property type="match status" value="1"/>
</dbReference>
<feature type="signal peptide" evidence="5">
    <location>
        <begin position="1"/>
        <end position="21"/>
    </location>
</feature>